<dbReference type="Proteomes" id="UP000605086">
    <property type="component" value="Unassembled WGS sequence"/>
</dbReference>
<dbReference type="NCBIfam" id="NF001933">
    <property type="entry name" value="PRK00711.1"/>
    <property type="match status" value="1"/>
</dbReference>
<evidence type="ECO:0000256" key="7">
    <source>
        <dbReference type="HAMAP-Rule" id="MF_01202"/>
    </source>
</evidence>
<dbReference type="HAMAP" id="MF_01202">
    <property type="entry name" value="DadA"/>
    <property type="match status" value="1"/>
</dbReference>
<dbReference type="RefSeq" id="WP_174473243.1">
    <property type="nucleotide sequence ID" value="NZ_JAGINN010000008.1"/>
</dbReference>
<evidence type="ECO:0000256" key="2">
    <source>
        <dbReference type="ARBA" id="ARBA00009410"/>
    </source>
</evidence>
<evidence type="ECO:0000313" key="10">
    <source>
        <dbReference type="Proteomes" id="UP000605086"/>
    </source>
</evidence>
<comment type="cofactor">
    <cofactor evidence="1 7">
        <name>FAD</name>
        <dbReference type="ChEBI" id="CHEBI:57692"/>
    </cofactor>
</comment>
<comment type="function">
    <text evidence="7">Oxidative deamination of D-amino acids.</text>
</comment>
<keyword evidence="10" id="KW-1185">Reference proteome</keyword>
<evidence type="ECO:0000256" key="3">
    <source>
        <dbReference type="ARBA" id="ARBA00022630"/>
    </source>
</evidence>
<evidence type="ECO:0000256" key="4">
    <source>
        <dbReference type="ARBA" id="ARBA00022827"/>
    </source>
</evidence>
<feature type="binding site" evidence="7">
    <location>
        <begin position="3"/>
        <end position="17"/>
    </location>
    <ligand>
        <name>FAD</name>
        <dbReference type="ChEBI" id="CHEBI:57692"/>
    </ligand>
</feature>
<comment type="similarity">
    <text evidence="2 7">Belongs to the DadA oxidoreductase family.</text>
</comment>
<sequence>MKVIVMGSGVVGVTTAYCLLKDGHEVTVVERHDGAADETSFANAGLVAPGHAYTWASPKAPKILLKSLWRNDQALRFRLRLDPALWAWSLKFLGNCRSDRVAVNTARKVRLSLYSQDMLHRVVEDTGVAFDGAKGGLLYLYRSPAAFDAGVAKMRILTDNGLPLEVVDRDRAAAIDPALSATKDRIVGGIYAPSDESGDARLFTRNLADWCAERGVRFLYGTTIRGVETAAGEVTGLVTDKGTLTADAYVLAMGCQSAALAKPLGLSLPIYPIKGYSVTVPVAGRNNTPRIGGVDEENLVAYAPMGDRLRITATADFAGYDKRHSPADFQAMLAAARDLFPDAADYSRPSYWAGLRPMTPEGTPIFGRGRQRNLFLNTGHGHMGWTMSCGSARITADLIAGRTPAIPLDGMQAVH</sequence>
<organism evidence="9 10">
    <name type="scientific">Azospirillum melinis</name>
    <dbReference type="NCBI Taxonomy" id="328839"/>
    <lineage>
        <taxon>Bacteria</taxon>
        <taxon>Pseudomonadati</taxon>
        <taxon>Pseudomonadota</taxon>
        <taxon>Alphaproteobacteria</taxon>
        <taxon>Rhodospirillales</taxon>
        <taxon>Azospirillaceae</taxon>
        <taxon>Azospirillum</taxon>
    </lineage>
</organism>
<keyword evidence="4 7" id="KW-0274">FAD</keyword>
<dbReference type="InterPro" id="IPR036188">
    <property type="entry name" value="FAD/NAD-bd_sf"/>
</dbReference>
<dbReference type="Gene3D" id="3.50.50.60">
    <property type="entry name" value="FAD/NAD(P)-binding domain"/>
    <property type="match status" value="2"/>
</dbReference>
<evidence type="ECO:0000313" key="9">
    <source>
        <dbReference type="EMBL" id="NUB02230.1"/>
    </source>
</evidence>
<dbReference type="Gene3D" id="3.30.9.10">
    <property type="entry name" value="D-Amino Acid Oxidase, subunit A, domain 2"/>
    <property type="match status" value="1"/>
</dbReference>
<comment type="catalytic activity">
    <reaction evidence="6 7">
        <text>a D-alpha-amino acid + A + H2O = a 2-oxocarboxylate + AH2 + NH4(+)</text>
        <dbReference type="Rhea" id="RHEA:18125"/>
        <dbReference type="ChEBI" id="CHEBI:13193"/>
        <dbReference type="ChEBI" id="CHEBI:15377"/>
        <dbReference type="ChEBI" id="CHEBI:17499"/>
        <dbReference type="ChEBI" id="CHEBI:28938"/>
        <dbReference type="ChEBI" id="CHEBI:35179"/>
        <dbReference type="ChEBI" id="CHEBI:59871"/>
    </reaction>
</comment>
<dbReference type="InterPro" id="IPR023080">
    <property type="entry name" value="DadA"/>
</dbReference>
<dbReference type="SUPFAM" id="SSF54373">
    <property type="entry name" value="FAD-linked reductases, C-terminal domain"/>
    <property type="match status" value="1"/>
</dbReference>
<evidence type="ECO:0000256" key="6">
    <source>
        <dbReference type="ARBA" id="ARBA00047884"/>
    </source>
</evidence>
<name>A0ABX2KNE5_9PROT</name>
<proteinExistence type="inferred from homology"/>
<evidence type="ECO:0000256" key="5">
    <source>
        <dbReference type="ARBA" id="ARBA00023002"/>
    </source>
</evidence>
<gene>
    <name evidence="7" type="primary">dadA</name>
    <name evidence="9" type="ORF">GBZ48_23595</name>
</gene>
<dbReference type="SUPFAM" id="SSF51905">
    <property type="entry name" value="FAD/NAD(P)-binding domain"/>
    <property type="match status" value="1"/>
</dbReference>
<feature type="domain" description="FAD dependent oxidoreductase" evidence="8">
    <location>
        <begin position="2"/>
        <end position="398"/>
    </location>
</feature>
<dbReference type="PANTHER" id="PTHR13847">
    <property type="entry name" value="SARCOSINE DEHYDROGENASE-RELATED"/>
    <property type="match status" value="1"/>
</dbReference>
<keyword evidence="5 7" id="KW-0560">Oxidoreductase</keyword>
<accession>A0ABX2KNE5</accession>
<dbReference type="EMBL" id="WHOS01000037">
    <property type="protein sequence ID" value="NUB02230.1"/>
    <property type="molecule type" value="Genomic_DNA"/>
</dbReference>
<dbReference type="EC" id="1.4.99.-" evidence="7"/>
<comment type="caution">
    <text evidence="9">The sequence shown here is derived from an EMBL/GenBank/DDBJ whole genome shotgun (WGS) entry which is preliminary data.</text>
</comment>
<keyword evidence="3 7" id="KW-0285">Flavoprotein</keyword>
<dbReference type="InterPro" id="IPR006076">
    <property type="entry name" value="FAD-dep_OxRdtase"/>
</dbReference>
<evidence type="ECO:0000256" key="1">
    <source>
        <dbReference type="ARBA" id="ARBA00001974"/>
    </source>
</evidence>
<dbReference type="Pfam" id="PF01266">
    <property type="entry name" value="DAO"/>
    <property type="match status" value="1"/>
</dbReference>
<reference evidence="9 10" key="1">
    <citation type="submission" date="2019-10" db="EMBL/GenBank/DDBJ databases">
        <title>Genome sequence of Azospirillum melinis.</title>
        <authorList>
            <person name="Ambrosini A."/>
            <person name="Sant'Anna F.H."/>
            <person name="Cassan F.D."/>
            <person name="Souza E.M."/>
            <person name="Passaglia L.M.P."/>
        </authorList>
    </citation>
    <scope>NUCLEOTIDE SEQUENCE [LARGE SCALE GENOMIC DNA]</scope>
    <source>
        <strain evidence="9 10">TMCY0552</strain>
    </source>
</reference>
<evidence type="ECO:0000259" key="8">
    <source>
        <dbReference type="Pfam" id="PF01266"/>
    </source>
</evidence>
<dbReference type="PANTHER" id="PTHR13847:SF280">
    <property type="entry name" value="D-AMINO ACID DEHYDROGENASE"/>
    <property type="match status" value="1"/>
</dbReference>
<protein>
    <recommendedName>
        <fullName evidence="7">D-amino acid dehydrogenase</fullName>
        <ecNumber evidence="7">1.4.99.-</ecNumber>
    </recommendedName>
</protein>